<dbReference type="GO" id="GO:0016747">
    <property type="term" value="F:acyltransferase activity, transferring groups other than amino-acyl groups"/>
    <property type="evidence" value="ECO:0007669"/>
    <property type="project" value="InterPro"/>
</dbReference>
<dbReference type="Pfam" id="PF13302">
    <property type="entry name" value="Acetyltransf_3"/>
    <property type="match status" value="1"/>
</dbReference>
<dbReference type="SUPFAM" id="SSF55729">
    <property type="entry name" value="Acyl-CoA N-acyltransferases (Nat)"/>
    <property type="match status" value="1"/>
</dbReference>
<dbReference type="EMBL" id="JAHHIF010000020">
    <property type="protein sequence ID" value="MBW4546012.1"/>
    <property type="molecule type" value="Genomic_DNA"/>
</dbReference>
<name>A0A951UAL4_9CYAN</name>
<organism evidence="2 3">
    <name type="scientific">Symplocastrum torsivum CPER-KK1</name>
    <dbReference type="NCBI Taxonomy" id="450513"/>
    <lineage>
        <taxon>Bacteria</taxon>
        <taxon>Bacillati</taxon>
        <taxon>Cyanobacteriota</taxon>
        <taxon>Cyanophyceae</taxon>
        <taxon>Oscillatoriophycideae</taxon>
        <taxon>Oscillatoriales</taxon>
        <taxon>Microcoleaceae</taxon>
        <taxon>Symplocastrum</taxon>
    </lineage>
</organism>
<evidence type="ECO:0000259" key="1">
    <source>
        <dbReference type="PROSITE" id="PS51186"/>
    </source>
</evidence>
<reference evidence="2" key="2">
    <citation type="journal article" date="2022" name="Microbiol. Resour. Announc.">
        <title>Metagenome Sequencing to Explore Phylogenomics of Terrestrial Cyanobacteria.</title>
        <authorList>
            <person name="Ward R.D."/>
            <person name="Stajich J.E."/>
            <person name="Johansen J.R."/>
            <person name="Huntemann M."/>
            <person name="Clum A."/>
            <person name="Foster B."/>
            <person name="Foster B."/>
            <person name="Roux S."/>
            <person name="Palaniappan K."/>
            <person name="Varghese N."/>
            <person name="Mukherjee S."/>
            <person name="Reddy T.B.K."/>
            <person name="Daum C."/>
            <person name="Copeland A."/>
            <person name="Chen I.A."/>
            <person name="Ivanova N.N."/>
            <person name="Kyrpides N.C."/>
            <person name="Shapiro N."/>
            <person name="Eloe-Fadrosh E.A."/>
            <person name="Pietrasiak N."/>
        </authorList>
    </citation>
    <scope>NUCLEOTIDE SEQUENCE</scope>
    <source>
        <strain evidence="2">CPER-KK1</strain>
    </source>
</reference>
<evidence type="ECO:0000313" key="3">
    <source>
        <dbReference type="Proteomes" id="UP000753908"/>
    </source>
</evidence>
<comment type="caution">
    <text evidence="2">The sequence shown here is derived from an EMBL/GenBank/DDBJ whole genome shotgun (WGS) entry which is preliminary data.</text>
</comment>
<accession>A0A951UAL4</accession>
<dbReference type="PROSITE" id="PS51186">
    <property type="entry name" value="GNAT"/>
    <property type="match status" value="1"/>
</dbReference>
<dbReference type="AlphaFoldDB" id="A0A951UAL4"/>
<dbReference type="PANTHER" id="PTHR43792">
    <property type="entry name" value="GNAT FAMILY, PUTATIVE (AFU_ORTHOLOGUE AFUA_3G00765)-RELATED-RELATED"/>
    <property type="match status" value="1"/>
</dbReference>
<dbReference type="Gene3D" id="3.40.630.30">
    <property type="match status" value="1"/>
</dbReference>
<dbReference type="Proteomes" id="UP000753908">
    <property type="component" value="Unassembled WGS sequence"/>
</dbReference>
<gene>
    <name evidence="2" type="ORF">KME25_16425</name>
</gene>
<dbReference type="InterPro" id="IPR016181">
    <property type="entry name" value="Acyl_CoA_acyltransferase"/>
</dbReference>
<dbReference type="InterPro" id="IPR000182">
    <property type="entry name" value="GNAT_dom"/>
</dbReference>
<evidence type="ECO:0000313" key="2">
    <source>
        <dbReference type="EMBL" id="MBW4546012.1"/>
    </source>
</evidence>
<sequence length="171" mass="19550">MVVTETLRLLLRYFTWDDLNDMATIYADPVGMAFRGSPRTFEETQQLFKWIFDNDSQVGFEMWAIIHKADNRLIGSCGLIPQEVEGQPETEMGYVLAKEYWGQGLATEAAFAVRDYGFEQLGCDRIVALINPKNIASQNVARKIGLIYERDITHLEKIVRLYVIHKSSLPS</sequence>
<proteinExistence type="predicted"/>
<reference evidence="2" key="1">
    <citation type="submission" date="2021-05" db="EMBL/GenBank/DDBJ databases">
        <authorList>
            <person name="Pietrasiak N."/>
            <person name="Ward R."/>
            <person name="Stajich J.E."/>
            <person name="Kurbessoian T."/>
        </authorList>
    </citation>
    <scope>NUCLEOTIDE SEQUENCE</scope>
    <source>
        <strain evidence="2">CPER-KK1</strain>
    </source>
</reference>
<dbReference type="PANTHER" id="PTHR43792:SF1">
    <property type="entry name" value="N-ACETYLTRANSFERASE DOMAIN-CONTAINING PROTEIN"/>
    <property type="match status" value="1"/>
</dbReference>
<feature type="domain" description="N-acetyltransferase" evidence="1">
    <location>
        <begin position="9"/>
        <end position="171"/>
    </location>
</feature>
<dbReference type="InterPro" id="IPR051531">
    <property type="entry name" value="N-acetyltransferase"/>
</dbReference>
<protein>
    <submittedName>
        <fullName evidence="2">GNAT family N-acetyltransferase</fullName>
    </submittedName>
</protein>